<evidence type="ECO:0000256" key="3">
    <source>
        <dbReference type="ARBA" id="ARBA00022692"/>
    </source>
</evidence>
<accession>A0ABW8YZR4</accession>
<dbReference type="PANTHER" id="PTHR12137:SF54">
    <property type="entry name" value="CARBOHYDRATE SULFOTRANSFERASE"/>
    <property type="match status" value="1"/>
</dbReference>
<dbReference type="PANTHER" id="PTHR12137">
    <property type="entry name" value="CARBOHYDRATE SULFOTRANSFERASE"/>
    <property type="match status" value="1"/>
</dbReference>
<gene>
    <name evidence="8" type="ORF">ABS766_11035</name>
</gene>
<dbReference type="InterPro" id="IPR027417">
    <property type="entry name" value="P-loop_NTPase"/>
</dbReference>
<evidence type="ECO:0000256" key="5">
    <source>
        <dbReference type="ARBA" id="ARBA00023034"/>
    </source>
</evidence>
<sequence>MIYSSSKNFLFIHVPKTAGTSIRSVLQPYGGHPGAINFIARRLEFFPNFCNVLGLNAIRTYDSHTTYKKVSEILSAKALDNAFKFAFVRHPLDRLYSFYLHILAHPDHPWYKKINDYGSFSTMIKNLDKVQEPTQLSYLTDKQGNFNVDFVGRLENINEDFEFICSKIGVPFDLPKKNARKHKDWREAYTSDEDIELAKKFYQEDFDQFGYETAL</sequence>
<keyword evidence="6" id="KW-0472">Membrane</keyword>
<evidence type="ECO:0000313" key="8">
    <source>
        <dbReference type="EMBL" id="MFL9844952.1"/>
    </source>
</evidence>
<keyword evidence="9" id="KW-1185">Reference proteome</keyword>
<keyword evidence="4" id="KW-1133">Transmembrane helix</keyword>
<dbReference type="Gene3D" id="3.40.50.300">
    <property type="entry name" value="P-loop containing nucleotide triphosphate hydrolases"/>
    <property type="match status" value="1"/>
</dbReference>
<keyword evidence="7" id="KW-0325">Glycoprotein</keyword>
<evidence type="ECO:0000256" key="7">
    <source>
        <dbReference type="ARBA" id="ARBA00023180"/>
    </source>
</evidence>
<dbReference type="SUPFAM" id="SSF52540">
    <property type="entry name" value="P-loop containing nucleoside triphosphate hydrolases"/>
    <property type="match status" value="1"/>
</dbReference>
<dbReference type="InterPro" id="IPR018011">
    <property type="entry name" value="Carb_sulfotrans_8-10"/>
</dbReference>
<reference evidence="8 9" key="1">
    <citation type="submission" date="2024-06" db="EMBL/GenBank/DDBJ databases">
        <authorList>
            <person name="Kaempfer P."/>
            <person name="Viver T."/>
        </authorList>
    </citation>
    <scope>NUCLEOTIDE SEQUENCE [LARGE SCALE GENOMIC DNA]</scope>
    <source>
        <strain evidence="8 9">ST-119</strain>
    </source>
</reference>
<evidence type="ECO:0000256" key="1">
    <source>
        <dbReference type="ARBA" id="ARBA00004323"/>
    </source>
</evidence>
<protein>
    <submittedName>
        <fullName evidence="8">Sulfotransferase family 2 domain-containing protein</fullName>
    </submittedName>
</protein>
<comment type="caution">
    <text evidence="8">The sequence shown here is derived from an EMBL/GenBank/DDBJ whole genome shotgun (WGS) entry which is preliminary data.</text>
</comment>
<dbReference type="Pfam" id="PF03567">
    <property type="entry name" value="Sulfotransfer_2"/>
    <property type="match status" value="1"/>
</dbReference>
<dbReference type="Proteomes" id="UP001629156">
    <property type="component" value="Unassembled WGS sequence"/>
</dbReference>
<keyword evidence="5" id="KW-0333">Golgi apparatus</keyword>
<organism evidence="8 9">
    <name type="scientific">Flavobacterium rhizosphaerae</name>
    <dbReference type="NCBI Taxonomy" id="3163298"/>
    <lineage>
        <taxon>Bacteria</taxon>
        <taxon>Pseudomonadati</taxon>
        <taxon>Bacteroidota</taxon>
        <taxon>Flavobacteriia</taxon>
        <taxon>Flavobacteriales</taxon>
        <taxon>Flavobacteriaceae</taxon>
        <taxon>Flavobacterium</taxon>
    </lineage>
</organism>
<keyword evidence="2" id="KW-0808">Transferase</keyword>
<dbReference type="InterPro" id="IPR005331">
    <property type="entry name" value="Sulfotransferase"/>
</dbReference>
<dbReference type="RefSeq" id="WP_408085212.1">
    <property type="nucleotide sequence ID" value="NZ_JBELPZ010000010.1"/>
</dbReference>
<name>A0ABW8YZR4_9FLAO</name>
<dbReference type="EMBL" id="JBELPZ010000010">
    <property type="protein sequence ID" value="MFL9844952.1"/>
    <property type="molecule type" value="Genomic_DNA"/>
</dbReference>
<evidence type="ECO:0000256" key="2">
    <source>
        <dbReference type="ARBA" id="ARBA00022679"/>
    </source>
</evidence>
<comment type="subcellular location">
    <subcellularLocation>
        <location evidence="1">Golgi apparatus membrane</location>
        <topology evidence="1">Single-pass type II membrane protein</topology>
    </subcellularLocation>
</comment>
<keyword evidence="3" id="KW-0812">Transmembrane</keyword>
<evidence type="ECO:0000313" key="9">
    <source>
        <dbReference type="Proteomes" id="UP001629156"/>
    </source>
</evidence>
<evidence type="ECO:0000256" key="6">
    <source>
        <dbReference type="ARBA" id="ARBA00023136"/>
    </source>
</evidence>
<evidence type="ECO:0000256" key="4">
    <source>
        <dbReference type="ARBA" id="ARBA00022989"/>
    </source>
</evidence>
<proteinExistence type="predicted"/>